<dbReference type="SFLD" id="SFLDG01082">
    <property type="entry name" value="B12-binding_domain_containing"/>
    <property type="match status" value="1"/>
</dbReference>
<accession>A0A6M3LKF9</accession>
<keyword evidence="2" id="KW-0949">S-adenosyl-L-methionine</keyword>
<dbReference type="PANTHER" id="PTHR43409">
    <property type="entry name" value="ANAEROBIC MAGNESIUM-PROTOPORPHYRIN IX MONOMETHYL ESTER CYCLASE-RELATED"/>
    <property type="match status" value="1"/>
</dbReference>
<dbReference type="PANTHER" id="PTHR43409:SF7">
    <property type="entry name" value="BLL1977 PROTEIN"/>
    <property type="match status" value="1"/>
</dbReference>
<name>A0A6M3LKF9_9ZZZZ</name>
<dbReference type="InterPro" id="IPR006638">
    <property type="entry name" value="Elp3/MiaA/NifB-like_rSAM"/>
</dbReference>
<dbReference type="GO" id="GO:0046872">
    <property type="term" value="F:metal ion binding"/>
    <property type="evidence" value="ECO:0007669"/>
    <property type="project" value="UniProtKB-KW"/>
</dbReference>
<protein>
    <submittedName>
        <fullName evidence="7">Putative radical SAM superfamily protein</fullName>
    </submittedName>
</protein>
<dbReference type="InterPro" id="IPR058240">
    <property type="entry name" value="rSAM_sf"/>
</dbReference>
<keyword evidence="4" id="KW-0408">Iron</keyword>
<reference evidence="7" key="1">
    <citation type="submission" date="2020-03" db="EMBL/GenBank/DDBJ databases">
        <title>The deep terrestrial virosphere.</title>
        <authorList>
            <person name="Holmfeldt K."/>
            <person name="Nilsson E."/>
            <person name="Simone D."/>
            <person name="Lopez-Fernandez M."/>
            <person name="Wu X."/>
            <person name="de Brujin I."/>
            <person name="Lundin D."/>
            <person name="Andersson A."/>
            <person name="Bertilsson S."/>
            <person name="Dopson M."/>
        </authorList>
    </citation>
    <scope>NUCLEOTIDE SEQUENCE</scope>
    <source>
        <strain evidence="7">MM415B05123</strain>
    </source>
</reference>
<proteinExistence type="predicted"/>
<evidence type="ECO:0000256" key="2">
    <source>
        <dbReference type="ARBA" id="ARBA00022691"/>
    </source>
</evidence>
<evidence type="ECO:0000313" key="7">
    <source>
        <dbReference type="EMBL" id="QJA95857.1"/>
    </source>
</evidence>
<comment type="cofactor">
    <cofactor evidence="1">
        <name>[4Fe-4S] cluster</name>
        <dbReference type="ChEBI" id="CHEBI:49883"/>
    </cofactor>
</comment>
<evidence type="ECO:0000256" key="3">
    <source>
        <dbReference type="ARBA" id="ARBA00022723"/>
    </source>
</evidence>
<evidence type="ECO:0000259" key="6">
    <source>
        <dbReference type="SMART" id="SM00729"/>
    </source>
</evidence>
<dbReference type="Gene3D" id="3.30.750.200">
    <property type="match status" value="1"/>
</dbReference>
<evidence type="ECO:0000256" key="4">
    <source>
        <dbReference type="ARBA" id="ARBA00023004"/>
    </source>
</evidence>
<dbReference type="SUPFAM" id="SSF102114">
    <property type="entry name" value="Radical SAM enzymes"/>
    <property type="match status" value="1"/>
</dbReference>
<sequence length="422" mass="47340">MKLAVIDADYPKPQHVGLAASWLRWHIPRIGGELCSPDNAEILLVTTTSQQQAPHVRHMLRKVRAGKTVIVGGAGAYGPAAFDGIADVVCVGEGLRFVNTLVRDGLGAAAELPEAWIPGGKRPVVPGFDFPWDLPPIMHPDGKYRVFESRGCRHKCLFCQTGWERPYQLTPDLPKLIRTCREMERRKLVYDVVTNDAGVTRIVEKLPGAQMASYRYKHLVSMNPSLLPQTVRIGVEGVSERLRRAVNKPVPTAGLVDLVHRLFAAGRTVRLFFIVGLPLEEASDYDELGDLINGIGRAEKGVSHFTFHAFIPQPASPLCVFPLADEYWDREESACRRFFDGDWFTRRVNWGKPAMYPTRLKNACNSMAASEAELRRGWWHDDSPNWRVQYLAPPWKMRHLAAVYARHLGRPDAVPDGVVTRP</sequence>
<organism evidence="7">
    <name type="scientific">viral metagenome</name>
    <dbReference type="NCBI Taxonomy" id="1070528"/>
    <lineage>
        <taxon>unclassified sequences</taxon>
        <taxon>metagenomes</taxon>
        <taxon>organismal metagenomes</taxon>
    </lineage>
</organism>
<dbReference type="SFLD" id="SFLDS00029">
    <property type="entry name" value="Radical_SAM"/>
    <property type="match status" value="1"/>
</dbReference>
<keyword evidence="3" id="KW-0479">Metal-binding</keyword>
<feature type="domain" description="Elp3/MiaA/NifB-like radical SAM core" evidence="6">
    <location>
        <begin position="142"/>
        <end position="333"/>
    </location>
</feature>
<evidence type="ECO:0000256" key="1">
    <source>
        <dbReference type="ARBA" id="ARBA00001966"/>
    </source>
</evidence>
<dbReference type="GO" id="GO:0051536">
    <property type="term" value="F:iron-sulfur cluster binding"/>
    <property type="evidence" value="ECO:0007669"/>
    <property type="project" value="UniProtKB-KW"/>
</dbReference>
<dbReference type="EMBL" id="MT143350">
    <property type="protein sequence ID" value="QJA95857.1"/>
    <property type="molecule type" value="Genomic_DNA"/>
</dbReference>
<keyword evidence="5" id="KW-0411">Iron-sulfur</keyword>
<dbReference type="CDD" id="cd01335">
    <property type="entry name" value="Radical_SAM"/>
    <property type="match status" value="1"/>
</dbReference>
<dbReference type="GO" id="GO:0003824">
    <property type="term" value="F:catalytic activity"/>
    <property type="evidence" value="ECO:0007669"/>
    <property type="project" value="InterPro"/>
</dbReference>
<dbReference type="AlphaFoldDB" id="A0A6M3LKF9"/>
<gene>
    <name evidence="7" type="ORF">MM415B05123_0005</name>
</gene>
<dbReference type="InterPro" id="IPR007197">
    <property type="entry name" value="rSAM"/>
</dbReference>
<evidence type="ECO:0000256" key="5">
    <source>
        <dbReference type="ARBA" id="ARBA00023014"/>
    </source>
</evidence>
<dbReference type="SMART" id="SM00729">
    <property type="entry name" value="Elp3"/>
    <property type="match status" value="1"/>
</dbReference>
<dbReference type="InterPro" id="IPR051198">
    <property type="entry name" value="BchE-like"/>
</dbReference>